<dbReference type="GO" id="GO:0005737">
    <property type="term" value="C:cytoplasm"/>
    <property type="evidence" value="ECO:0007669"/>
    <property type="project" value="TreeGrafter"/>
</dbReference>
<evidence type="ECO:0000256" key="3">
    <source>
        <dbReference type="ARBA" id="ARBA00022679"/>
    </source>
</evidence>
<name>A0A1I5IEB0_9ACTN</name>
<dbReference type="InterPro" id="IPR016035">
    <property type="entry name" value="Acyl_Trfase/lysoPLipase"/>
</dbReference>
<feature type="domain" description="Ketosynthase family 3 (KS3)" evidence="4">
    <location>
        <begin position="4"/>
        <end position="435"/>
    </location>
</feature>
<evidence type="ECO:0000256" key="1">
    <source>
        <dbReference type="ARBA" id="ARBA00022450"/>
    </source>
</evidence>
<keyword evidence="6" id="KW-1185">Reference proteome</keyword>
<dbReference type="AlphaFoldDB" id="A0A1I5IEB0"/>
<dbReference type="GO" id="GO:0004312">
    <property type="term" value="F:fatty acid synthase activity"/>
    <property type="evidence" value="ECO:0007669"/>
    <property type="project" value="TreeGrafter"/>
</dbReference>
<dbReference type="GO" id="GO:0071770">
    <property type="term" value="P:DIM/DIP cell wall layer assembly"/>
    <property type="evidence" value="ECO:0007669"/>
    <property type="project" value="TreeGrafter"/>
</dbReference>
<proteinExistence type="predicted"/>
<dbReference type="InterPro" id="IPR016039">
    <property type="entry name" value="Thiolase-like"/>
</dbReference>
<dbReference type="SMART" id="SM00827">
    <property type="entry name" value="PKS_AT"/>
    <property type="match status" value="1"/>
</dbReference>
<dbReference type="InterPro" id="IPR032821">
    <property type="entry name" value="PKS_assoc"/>
</dbReference>
<dbReference type="PROSITE" id="PS52004">
    <property type="entry name" value="KS3_2"/>
    <property type="match status" value="1"/>
</dbReference>
<dbReference type="Pfam" id="PF02801">
    <property type="entry name" value="Ketoacyl-synt_C"/>
    <property type="match status" value="1"/>
</dbReference>
<dbReference type="InterPro" id="IPR014031">
    <property type="entry name" value="Ketoacyl_synth_C"/>
</dbReference>
<dbReference type="EMBL" id="FOVH01000007">
    <property type="protein sequence ID" value="SFO58832.1"/>
    <property type="molecule type" value="Genomic_DNA"/>
</dbReference>
<dbReference type="Pfam" id="PF00698">
    <property type="entry name" value="Acyl_transf_1"/>
    <property type="match status" value="1"/>
</dbReference>
<dbReference type="SUPFAM" id="SSF55048">
    <property type="entry name" value="Probable ACP-binding domain of malonyl-CoA ACP transacylase"/>
    <property type="match status" value="1"/>
</dbReference>
<dbReference type="Gene3D" id="3.40.366.10">
    <property type="entry name" value="Malonyl-Coenzyme A Acyl Carrier Protein, domain 2"/>
    <property type="match status" value="1"/>
</dbReference>
<accession>A0A1I5IEB0</accession>
<dbReference type="InterPro" id="IPR020841">
    <property type="entry name" value="PKS_Beta-ketoAc_synthase_dom"/>
</dbReference>
<evidence type="ECO:0000313" key="6">
    <source>
        <dbReference type="Proteomes" id="UP000183413"/>
    </source>
</evidence>
<dbReference type="Proteomes" id="UP000183413">
    <property type="component" value="Unassembled WGS sequence"/>
</dbReference>
<dbReference type="SMART" id="SM00825">
    <property type="entry name" value="PKS_KS"/>
    <property type="match status" value="1"/>
</dbReference>
<reference evidence="5 6" key="1">
    <citation type="submission" date="2016-10" db="EMBL/GenBank/DDBJ databases">
        <authorList>
            <person name="de Groot N.N."/>
        </authorList>
    </citation>
    <scope>NUCLEOTIDE SEQUENCE [LARGE SCALE GENOMIC DNA]</scope>
    <source>
        <strain evidence="5 6">DSM 43067</strain>
    </source>
</reference>
<dbReference type="PANTHER" id="PTHR43775">
    <property type="entry name" value="FATTY ACID SYNTHASE"/>
    <property type="match status" value="1"/>
</dbReference>
<dbReference type="GO" id="GO:0005886">
    <property type="term" value="C:plasma membrane"/>
    <property type="evidence" value="ECO:0007669"/>
    <property type="project" value="TreeGrafter"/>
</dbReference>
<dbReference type="SUPFAM" id="SSF53901">
    <property type="entry name" value="Thiolase-like"/>
    <property type="match status" value="1"/>
</dbReference>
<dbReference type="InterPro" id="IPR050091">
    <property type="entry name" value="PKS_NRPS_Biosynth_Enz"/>
</dbReference>
<dbReference type="InParanoid" id="A0A1I5IEB0"/>
<dbReference type="Pfam" id="PF16197">
    <property type="entry name" value="KAsynt_C_assoc"/>
    <property type="match status" value="1"/>
</dbReference>
<dbReference type="RefSeq" id="WP_075022015.1">
    <property type="nucleotide sequence ID" value="NZ_FOVH01000007.1"/>
</dbReference>
<evidence type="ECO:0000256" key="2">
    <source>
        <dbReference type="ARBA" id="ARBA00022553"/>
    </source>
</evidence>
<dbReference type="InterPro" id="IPR014030">
    <property type="entry name" value="Ketoacyl_synth_N"/>
</dbReference>
<dbReference type="eggNOG" id="COG3321">
    <property type="taxonomic scope" value="Bacteria"/>
</dbReference>
<dbReference type="SUPFAM" id="SSF52151">
    <property type="entry name" value="FabD/lysophospholipase-like"/>
    <property type="match status" value="1"/>
</dbReference>
<sequence>MGRPDPIAIIGMAGRFPAANDIHEFRDNVFAGRDCLTTLSADELRAHGVDQERLDAPDYVRRRPLLDEADSFDAGYFGLTRREAQIRDPQHRLFLETAHAALEHAGYDSTTYDGHIGLYAGANVNRYRYDHVDRRPDLVDMVGDAAVDLGNFPDYLATFTAYRLGLRGPSMTVLTACSTSLVCVHEACKSIRAGDCEMAIAGGVDVEFPVGRGYFPIPGGILARDGVCRPFDESASGTNFGSGVGAVLLKPLPAAIADRDTVYAVIRGSGINNDGDRKVGFAAPSIAGQSECIQRALRTAEVDPRTISYVEAHGTATPVGDPIEIAGLVDAFRAVGGDDLPHQYCAIGSVKSNIGHLGQAAGVAGLIKTVLALHHRRIPASVNVDAVTTRVDWARSPFAVATKTVPWPAEDGWPRRAAVSSFGFGGTNAHLVLEEAPPAQAPARDRRSTEVILWSAVDEAVLDRQRGRLAAYFDSLAERDFPDAAHSLRVGRTAKPVRAALLAADAGDAAAGLRNRARVLRPDGVGRRVAFAFPGPDAPRPAAFRDLYASEPSFRAGADAAFDVLEPLLDIDLRALWAKGDAAALAEPVAALPLLYVLEYTLANCLIHWGVRPDVLFGHGFGEFVAGAVAGVLDFEPGLRAVAALARLTEDAPRGEALMVAAGPEEVLAAVTGGVAVTAVNAPRQVEISGPADAIAAAADRLTANHVPTRRLHRAHAMRGPAMAGVARRWPAMLAELGPNPPRLPVVSGTSGSEITAEQAASAEFWARLLVDPVDFDAAAAEVLGAGPATVVEVGPDRTLGALLGQRGDLRRRRSRVLQFTGTGGGEHTDLDGVLVRLWLDGEPVGYWRHLGRRGYRRIAAPGYPYDRRRFWVDVPIDPDG</sequence>
<keyword evidence="3 5" id="KW-0808">Transferase</keyword>
<dbReference type="PANTHER" id="PTHR43775:SF37">
    <property type="entry name" value="SI:DKEY-61P9.11"/>
    <property type="match status" value="1"/>
</dbReference>
<dbReference type="InterPro" id="IPR016036">
    <property type="entry name" value="Malonyl_transacylase_ACP-bd"/>
</dbReference>
<dbReference type="PROSITE" id="PS00606">
    <property type="entry name" value="KS3_1"/>
    <property type="match status" value="1"/>
</dbReference>
<dbReference type="Gene3D" id="3.30.70.3290">
    <property type="match status" value="1"/>
</dbReference>
<dbReference type="InterPro" id="IPR014043">
    <property type="entry name" value="Acyl_transferase_dom"/>
</dbReference>
<evidence type="ECO:0000259" key="4">
    <source>
        <dbReference type="PROSITE" id="PS52004"/>
    </source>
</evidence>
<gene>
    <name evidence="5" type="ORF">SAMN04489713_107287</name>
</gene>
<dbReference type="CDD" id="cd00833">
    <property type="entry name" value="PKS"/>
    <property type="match status" value="1"/>
</dbReference>
<evidence type="ECO:0000313" key="5">
    <source>
        <dbReference type="EMBL" id="SFO58832.1"/>
    </source>
</evidence>
<dbReference type="Pfam" id="PF00109">
    <property type="entry name" value="ketoacyl-synt"/>
    <property type="match status" value="1"/>
</dbReference>
<dbReference type="STRING" id="1993.SAMN04489713_107287"/>
<dbReference type="GO" id="GO:0004315">
    <property type="term" value="F:3-oxoacyl-[acyl-carrier-protein] synthase activity"/>
    <property type="evidence" value="ECO:0007669"/>
    <property type="project" value="InterPro"/>
</dbReference>
<organism evidence="5 6">
    <name type="scientific">Actinomadura madurae</name>
    <dbReference type="NCBI Taxonomy" id="1993"/>
    <lineage>
        <taxon>Bacteria</taxon>
        <taxon>Bacillati</taxon>
        <taxon>Actinomycetota</taxon>
        <taxon>Actinomycetes</taxon>
        <taxon>Streptosporangiales</taxon>
        <taxon>Thermomonosporaceae</taxon>
        <taxon>Actinomadura</taxon>
    </lineage>
</organism>
<dbReference type="InterPro" id="IPR018201">
    <property type="entry name" value="Ketoacyl_synth_AS"/>
</dbReference>
<dbReference type="Gene3D" id="3.40.47.10">
    <property type="match status" value="1"/>
</dbReference>
<keyword evidence="2" id="KW-0597">Phosphoprotein</keyword>
<keyword evidence="1" id="KW-0596">Phosphopantetheine</keyword>
<dbReference type="GO" id="GO:0006633">
    <property type="term" value="P:fatty acid biosynthetic process"/>
    <property type="evidence" value="ECO:0007669"/>
    <property type="project" value="InterPro"/>
</dbReference>
<protein>
    <submittedName>
        <fullName evidence="5">Acyl transferase domain-containing protein</fullName>
    </submittedName>
</protein>
<dbReference type="InterPro" id="IPR001227">
    <property type="entry name" value="Ac_transferase_dom_sf"/>
</dbReference>